<dbReference type="Proteomes" id="UP000234951">
    <property type="component" value="Unassembled WGS sequence"/>
</dbReference>
<accession>A0A2N5GG80</accession>
<dbReference type="AlphaFoldDB" id="A0A2N5GG80"/>
<name>A0A2N5GG80_9BACI</name>
<dbReference type="OrthoDB" id="2918447at2"/>
<keyword evidence="1" id="KW-0812">Transmembrane</keyword>
<keyword evidence="1" id="KW-0472">Membrane</keyword>
<dbReference type="EMBL" id="PGVA01000076">
    <property type="protein sequence ID" value="PLR79743.1"/>
    <property type="molecule type" value="Genomic_DNA"/>
</dbReference>
<sequence>MLRLAVASILGFVLFMIETMIVMELKNYHTIDYGGLGPFTSVWAMNIFFVFAILTQIKIWYYNQRQRQSENVPFH</sequence>
<evidence type="ECO:0000313" key="4">
    <source>
        <dbReference type="Proteomes" id="UP000234951"/>
    </source>
</evidence>
<evidence type="ECO:0000313" key="2">
    <source>
        <dbReference type="EMBL" id="PLR79743.1"/>
    </source>
</evidence>
<dbReference type="EMBL" id="PGVD01000055">
    <property type="protein sequence ID" value="PLR93153.1"/>
    <property type="molecule type" value="Genomic_DNA"/>
</dbReference>
<proteinExistence type="predicted"/>
<evidence type="ECO:0000256" key="1">
    <source>
        <dbReference type="SAM" id="Phobius"/>
    </source>
</evidence>
<keyword evidence="1" id="KW-1133">Transmembrane helix</keyword>
<reference evidence="2 4" key="1">
    <citation type="submission" date="2017-11" db="EMBL/GenBank/DDBJ databases">
        <title>Comparitive Functional Genomics of Dry Heat Resistant strains isolated from the Viking Spacecraft.</title>
        <authorList>
            <person name="Seuylemezian A."/>
            <person name="Cooper K."/>
            <person name="Vaishampayan P."/>
        </authorList>
    </citation>
    <scope>NUCLEOTIDE SEQUENCE [LARGE SCALE GENOMIC DNA]</scope>
    <source>
        <strain evidence="2 4">M4.6</strain>
    </source>
</reference>
<organism evidence="2 4">
    <name type="scientific">Bacillus canaveralius</name>
    <dbReference type="NCBI Taxonomy" id="1403243"/>
    <lineage>
        <taxon>Bacteria</taxon>
        <taxon>Bacillati</taxon>
        <taxon>Bacillota</taxon>
        <taxon>Bacilli</taxon>
        <taxon>Bacillales</taxon>
        <taxon>Bacillaceae</taxon>
        <taxon>Bacillus</taxon>
    </lineage>
</organism>
<gene>
    <name evidence="2" type="ORF">CU635_21380</name>
    <name evidence="3" type="ORF">CVD25_17700</name>
</gene>
<dbReference type="RefSeq" id="WP_101579398.1">
    <property type="nucleotide sequence ID" value="NZ_PGVA01000076.1"/>
</dbReference>
<feature type="transmembrane region" description="Helical" evidence="1">
    <location>
        <begin position="43"/>
        <end position="61"/>
    </location>
</feature>
<keyword evidence="5" id="KW-1185">Reference proteome</keyword>
<protein>
    <submittedName>
        <fullName evidence="2">Uncharacterized protein</fullName>
    </submittedName>
</protein>
<reference evidence="3 5" key="2">
    <citation type="submission" date="2017-12" db="EMBL/GenBank/DDBJ databases">
        <title>Comparative Functional Genomics of Dry Heat Resistant strains isolated from the Viking Spacecraft.</title>
        <authorList>
            <person name="Seuylemezian A."/>
            <person name="Cooper K."/>
            <person name="Vaishampayan P."/>
        </authorList>
    </citation>
    <scope>NUCLEOTIDE SEQUENCE [LARGE SCALE GENOMIC DNA]</scope>
    <source>
        <strain evidence="3 5">ATCC 29669</strain>
    </source>
</reference>
<evidence type="ECO:0000313" key="3">
    <source>
        <dbReference type="EMBL" id="PLR93153.1"/>
    </source>
</evidence>
<comment type="caution">
    <text evidence="2">The sequence shown here is derived from an EMBL/GenBank/DDBJ whole genome shotgun (WGS) entry which is preliminary data.</text>
</comment>
<evidence type="ECO:0000313" key="5">
    <source>
        <dbReference type="Proteomes" id="UP000235114"/>
    </source>
</evidence>
<dbReference type="Proteomes" id="UP000235114">
    <property type="component" value="Unassembled WGS sequence"/>
</dbReference>